<keyword evidence="3" id="KW-1185">Reference proteome</keyword>
<gene>
    <name evidence="2" type="ORF">pipiens_017106</name>
</gene>
<feature type="non-terminal residue" evidence="2">
    <location>
        <position position="36"/>
    </location>
</feature>
<name>A0ABD1CI54_CULPP</name>
<dbReference type="Gene3D" id="3.10.20.90">
    <property type="entry name" value="Phosphatidylinositol 3-kinase Catalytic Subunit, Chain A, domain 1"/>
    <property type="match status" value="1"/>
</dbReference>
<evidence type="ECO:0000313" key="2">
    <source>
        <dbReference type="EMBL" id="KAL1376053.1"/>
    </source>
</evidence>
<comment type="caution">
    <text evidence="2">The sequence shown here is derived from an EMBL/GenBank/DDBJ whole genome shotgun (WGS) entry which is preliminary data.</text>
</comment>
<proteinExistence type="predicted"/>
<sequence length="36" mass="4096">MKVTVCFGATRFVVPCPPGTTVRKLEQEAVVRYKRK</sequence>
<dbReference type="Proteomes" id="UP001562425">
    <property type="component" value="Unassembled WGS sequence"/>
</dbReference>
<protein>
    <recommendedName>
        <fullName evidence="1">Par3/HAL N-terminal domain-containing protein</fullName>
    </recommendedName>
</protein>
<evidence type="ECO:0000313" key="3">
    <source>
        <dbReference type="Proteomes" id="UP001562425"/>
    </source>
</evidence>
<accession>A0ABD1CI54</accession>
<dbReference type="AlphaFoldDB" id="A0ABD1CI54"/>
<dbReference type="EMBL" id="JBEHCU010011962">
    <property type="protein sequence ID" value="KAL1376053.1"/>
    <property type="molecule type" value="Genomic_DNA"/>
</dbReference>
<dbReference type="InterPro" id="IPR021922">
    <property type="entry name" value="Par3/HAL_N"/>
</dbReference>
<organism evidence="2 3">
    <name type="scientific">Culex pipiens pipiens</name>
    <name type="common">Northern house mosquito</name>
    <dbReference type="NCBI Taxonomy" id="38569"/>
    <lineage>
        <taxon>Eukaryota</taxon>
        <taxon>Metazoa</taxon>
        <taxon>Ecdysozoa</taxon>
        <taxon>Arthropoda</taxon>
        <taxon>Hexapoda</taxon>
        <taxon>Insecta</taxon>
        <taxon>Pterygota</taxon>
        <taxon>Neoptera</taxon>
        <taxon>Endopterygota</taxon>
        <taxon>Diptera</taxon>
        <taxon>Nematocera</taxon>
        <taxon>Culicoidea</taxon>
        <taxon>Culicidae</taxon>
        <taxon>Culicinae</taxon>
        <taxon>Culicini</taxon>
        <taxon>Culex</taxon>
        <taxon>Culex</taxon>
    </lineage>
</organism>
<reference evidence="2 3" key="1">
    <citation type="submission" date="2024-05" db="EMBL/GenBank/DDBJ databases">
        <title>Culex pipiens pipiens assembly and annotation.</title>
        <authorList>
            <person name="Alout H."/>
            <person name="Durand T."/>
        </authorList>
    </citation>
    <scope>NUCLEOTIDE SEQUENCE [LARGE SCALE GENOMIC DNA]</scope>
    <source>
        <strain evidence="2">HA-2024</strain>
        <tissue evidence="2">Whole body</tissue>
    </source>
</reference>
<feature type="domain" description="Par3/HAL N-terminal" evidence="1">
    <location>
        <begin position="1"/>
        <end position="35"/>
    </location>
</feature>
<dbReference type="Pfam" id="PF12053">
    <property type="entry name" value="Par3_HAL_N_term"/>
    <property type="match status" value="1"/>
</dbReference>
<evidence type="ECO:0000259" key="1">
    <source>
        <dbReference type="Pfam" id="PF12053"/>
    </source>
</evidence>